<evidence type="ECO:0000256" key="1">
    <source>
        <dbReference type="SAM" id="MobiDB-lite"/>
    </source>
</evidence>
<protein>
    <recommendedName>
        <fullName evidence="4">Glycine zipper 2TM domain-containing protein</fullName>
    </recommendedName>
</protein>
<feature type="compositionally biased region" description="Basic and acidic residues" evidence="1">
    <location>
        <begin position="132"/>
        <end position="158"/>
    </location>
</feature>
<feature type="compositionally biased region" description="Low complexity" evidence="1">
    <location>
        <begin position="51"/>
        <end position="65"/>
    </location>
</feature>
<proteinExistence type="predicted"/>
<comment type="caution">
    <text evidence="2">The sequence shown here is derived from an EMBL/GenBank/DDBJ whole genome shotgun (WGS) entry which is preliminary data.</text>
</comment>
<feature type="region of interest" description="Disordered" evidence="1">
    <location>
        <begin position="193"/>
        <end position="240"/>
    </location>
</feature>
<dbReference type="Proteomes" id="UP000799772">
    <property type="component" value="Unassembled WGS sequence"/>
</dbReference>
<dbReference type="AlphaFoldDB" id="A0A9P4LZH6"/>
<feature type="region of interest" description="Disordered" evidence="1">
    <location>
        <begin position="1"/>
        <end position="178"/>
    </location>
</feature>
<accession>A0A9P4LZH6</accession>
<feature type="compositionally biased region" description="Basic and acidic residues" evidence="1">
    <location>
        <begin position="205"/>
        <end position="227"/>
    </location>
</feature>
<keyword evidence="3" id="KW-1185">Reference proteome</keyword>
<reference evidence="2" key="1">
    <citation type="journal article" date="2020" name="Stud. Mycol.">
        <title>101 Dothideomycetes genomes: a test case for predicting lifestyles and emergence of pathogens.</title>
        <authorList>
            <person name="Haridas S."/>
            <person name="Albert R."/>
            <person name="Binder M."/>
            <person name="Bloem J."/>
            <person name="Labutti K."/>
            <person name="Salamov A."/>
            <person name="Andreopoulos B."/>
            <person name="Baker S."/>
            <person name="Barry K."/>
            <person name="Bills G."/>
            <person name="Bluhm B."/>
            <person name="Cannon C."/>
            <person name="Castanera R."/>
            <person name="Culley D."/>
            <person name="Daum C."/>
            <person name="Ezra D."/>
            <person name="Gonzalez J."/>
            <person name="Henrissat B."/>
            <person name="Kuo A."/>
            <person name="Liang C."/>
            <person name="Lipzen A."/>
            <person name="Lutzoni F."/>
            <person name="Magnuson J."/>
            <person name="Mondo S."/>
            <person name="Nolan M."/>
            <person name="Ohm R."/>
            <person name="Pangilinan J."/>
            <person name="Park H.-J."/>
            <person name="Ramirez L."/>
            <person name="Alfaro M."/>
            <person name="Sun H."/>
            <person name="Tritt A."/>
            <person name="Yoshinaga Y."/>
            <person name="Zwiers L.-H."/>
            <person name="Turgeon B."/>
            <person name="Goodwin S."/>
            <person name="Spatafora J."/>
            <person name="Crous P."/>
            <person name="Grigoriev I."/>
        </authorList>
    </citation>
    <scope>NUCLEOTIDE SEQUENCE</scope>
    <source>
        <strain evidence="2">CBS 133067</strain>
    </source>
</reference>
<feature type="compositionally biased region" description="Gly residues" evidence="1">
    <location>
        <begin position="193"/>
        <end position="203"/>
    </location>
</feature>
<evidence type="ECO:0008006" key="4">
    <source>
        <dbReference type="Google" id="ProtNLM"/>
    </source>
</evidence>
<name>A0A9P4LZH6_9PEZI</name>
<evidence type="ECO:0000313" key="3">
    <source>
        <dbReference type="Proteomes" id="UP000799772"/>
    </source>
</evidence>
<feature type="compositionally biased region" description="Low complexity" evidence="1">
    <location>
        <begin position="21"/>
        <end position="33"/>
    </location>
</feature>
<evidence type="ECO:0000313" key="2">
    <source>
        <dbReference type="EMBL" id="KAF2092621.1"/>
    </source>
</evidence>
<sequence length="240" mass="26687">MAAQEYYNSFSSASQGPAPSYPQQRPTPYQQPQQRPPSFAPSSAPPPYSPGPYSGSPQQRPSSQQGQKPYFTPPPNSSQQLRPPGQGYDGSPLKPARSYSSPPAEHRHHHHHHDDYDSDESDSPSRSRSRSRSRERGHSHSSRDRGFSRDRGYTDERKHRQHHRGSHKDMDTFLGAGGGAIIGDAIFPGLGTIGGLILGGVGGREYAKRKERSQDSRRALREVDGGRRSRSSVPDYRYKE</sequence>
<gene>
    <name evidence="2" type="ORF">NA57DRAFT_82173</name>
</gene>
<dbReference type="EMBL" id="ML978144">
    <property type="protein sequence ID" value="KAF2092621.1"/>
    <property type="molecule type" value="Genomic_DNA"/>
</dbReference>
<organism evidence="2 3">
    <name type="scientific">Rhizodiscina lignyota</name>
    <dbReference type="NCBI Taxonomy" id="1504668"/>
    <lineage>
        <taxon>Eukaryota</taxon>
        <taxon>Fungi</taxon>
        <taxon>Dikarya</taxon>
        <taxon>Ascomycota</taxon>
        <taxon>Pezizomycotina</taxon>
        <taxon>Dothideomycetes</taxon>
        <taxon>Pleosporomycetidae</taxon>
        <taxon>Aulographales</taxon>
        <taxon>Rhizodiscinaceae</taxon>
        <taxon>Rhizodiscina</taxon>
    </lineage>
</organism>
<feature type="compositionally biased region" description="Polar residues" evidence="1">
    <location>
        <begin position="1"/>
        <end position="17"/>
    </location>
</feature>
<feature type="compositionally biased region" description="Pro residues" evidence="1">
    <location>
        <begin position="34"/>
        <end position="50"/>
    </location>
</feature>